<dbReference type="Proteomes" id="UP000478571">
    <property type="component" value="Unassembled WGS sequence"/>
</dbReference>
<protein>
    <submittedName>
        <fullName evidence="2">Uncharacterized protein</fullName>
    </submittedName>
</protein>
<proteinExistence type="predicted"/>
<feature type="chain" id="PRO_5026921488" evidence="1">
    <location>
        <begin position="21"/>
        <end position="161"/>
    </location>
</feature>
<gene>
    <name evidence="2" type="ORF">GTG28_06680</name>
</gene>
<evidence type="ECO:0000313" key="2">
    <source>
        <dbReference type="EMBL" id="MYM58904.1"/>
    </source>
</evidence>
<evidence type="ECO:0000256" key="1">
    <source>
        <dbReference type="SAM" id="SignalP"/>
    </source>
</evidence>
<dbReference type="RefSeq" id="WP_160928206.1">
    <property type="nucleotide sequence ID" value="NZ_WWEU01000002.1"/>
</dbReference>
<feature type="signal peptide" evidence="1">
    <location>
        <begin position="1"/>
        <end position="20"/>
    </location>
</feature>
<dbReference type="EMBL" id="WWEU01000002">
    <property type="protein sequence ID" value="MYM58904.1"/>
    <property type="molecule type" value="Genomic_DNA"/>
</dbReference>
<keyword evidence="1" id="KW-0732">Signal</keyword>
<name>A0A6L8LS33_9VIBR</name>
<evidence type="ECO:0000313" key="3">
    <source>
        <dbReference type="Proteomes" id="UP000478571"/>
    </source>
</evidence>
<keyword evidence="3" id="KW-1185">Reference proteome</keyword>
<dbReference type="AlphaFoldDB" id="A0A6L8LS33"/>
<comment type="caution">
    <text evidence="2">The sequence shown here is derived from an EMBL/GenBank/DDBJ whole genome shotgun (WGS) entry which is preliminary data.</text>
</comment>
<sequence length="161" mass="18010">MMVRNLCALILLLSSFMSLAAWNDDKVDLSNIEDSLEGIKESQQKSQDSMHYVRTIDGSQYVPEPKSSRDKPVYSYFSLESYDIYSSQGGKRMVQATITNHSGSGVSLKPSQIKAYFGNEQYVSPTRIVQDGSFAQEETKSVTLYFGESSESILGLLTRSY</sequence>
<organism evidence="2 3">
    <name type="scientific">Vibrio tetraodonis subsp. pristinus</name>
    <dbReference type="NCBI Taxonomy" id="2695891"/>
    <lineage>
        <taxon>Bacteria</taxon>
        <taxon>Pseudomonadati</taxon>
        <taxon>Pseudomonadota</taxon>
        <taxon>Gammaproteobacteria</taxon>
        <taxon>Vibrionales</taxon>
        <taxon>Vibrionaceae</taxon>
        <taxon>Vibrio</taxon>
    </lineage>
</organism>
<accession>A0A6L8LS33</accession>
<reference evidence="2 3" key="1">
    <citation type="submission" date="2020-01" db="EMBL/GenBank/DDBJ databases">
        <title>Draft Genome Sequence of Vibrio sp. strain OCN044, Isolated from a Healthy Coral at Palmyra Atoll.</title>
        <authorList>
            <person name="Videau P."/>
            <person name="Loughran R."/>
            <person name="Esquivel A."/>
            <person name="Deadmond M."/>
            <person name="Paddock B.E."/>
            <person name="Saw J.H."/>
            <person name="Ushijima B."/>
        </authorList>
    </citation>
    <scope>NUCLEOTIDE SEQUENCE [LARGE SCALE GENOMIC DNA]</scope>
    <source>
        <strain evidence="2 3">OCN044</strain>
    </source>
</reference>